<evidence type="ECO:0000256" key="8">
    <source>
        <dbReference type="SAM" id="MobiDB-lite"/>
    </source>
</evidence>
<keyword evidence="4" id="KW-0833">Ubl conjugation pathway</keyword>
<keyword evidence="5 7" id="KW-0802">TPR repeat</keyword>
<dbReference type="HOGENOM" id="CLU_345323_0_0_1"/>
<dbReference type="InterPro" id="IPR011990">
    <property type="entry name" value="TPR-like_helical_dom_sf"/>
</dbReference>
<gene>
    <name evidence="9" type="ORF">TTHERM_00327340</name>
</gene>
<dbReference type="Proteomes" id="UP000009168">
    <property type="component" value="Unassembled WGS sequence"/>
</dbReference>
<reference evidence="10" key="1">
    <citation type="journal article" date="2006" name="PLoS Biol.">
        <title>Macronuclear genome sequence of the ciliate Tetrahymena thermophila, a model eukaryote.</title>
        <authorList>
            <person name="Eisen J.A."/>
            <person name="Coyne R.S."/>
            <person name="Wu M."/>
            <person name="Wu D."/>
            <person name="Thiagarajan M."/>
            <person name="Wortman J.R."/>
            <person name="Badger J.H."/>
            <person name="Ren Q."/>
            <person name="Amedeo P."/>
            <person name="Jones K.M."/>
            <person name="Tallon L.J."/>
            <person name="Delcher A.L."/>
            <person name="Salzberg S.L."/>
            <person name="Silva J.C."/>
            <person name="Haas B.J."/>
            <person name="Majoros W.H."/>
            <person name="Farzad M."/>
            <person name="Carlton J.M."/>
            <person name="Smith R.K. Jr."/>
            <person name="Garg J."/>
            <person name="Pearlman R.E."/>
            <person name="Karrer K.M."/>
            <person name="Sun L."/>
            <person name="Manning G."/>
            <person name="Elde N.C."/>
            <person name="Turkewitz A.P."/>
            <person name="Asai D.J."/>
            <person name="Wilkes D.E."/>
            <person name="Wang Y."/>
            <person name="Cai H."/>
            <person name="Collins K."/>
            <person name="Stewart B.A."/>
            <person name="Lee S.R."/>
            <person name="Wilamowska K."/>
            <person name="Weinberg Z."/>
            <person name="Ruzzo W.L."/>
            <person name="Wloga D."/>
            <person name="Gaertig J."/>
            <person name="Frankel J."/>
            <person name="Tsao C.-C."/>
            <person name="Gorovsky M.A."/>
            <person name="Keeling P.J."/>
            <person name="Waller R.F."/>
            <person name="Patron N.J."/>
            <person name="Cherry J.M."/>
            <person name="Stover N.A."/>
            <person name="Krieger C.J."/>
            <person name="del Toro C."/>
            <person name="Ryder H.F."/>
            <person name="Williamson S.C."/>
            <person name="Barbeau R.A."/>
            <person name="Hamilton E.P."/>
            <person name="Orias E."/>
        </authorList>
    </citation>
    <scope>NUCLEOTIDE SEQUENCE [LARGE SCALE GENOMIC DNA]</scope>
    <source>
        <strain evidence="10">SB210</strain>
    </source>
</reference>
<keyword evidence="10" id="KW-1185">Reference proteome</keyword>
<evidence type="ECO:0000256" key="7">
    <source>
        <dbReference type="PROSITE-ProRule" id="PRU00339"/>
    </source>
</evidence>
<dbReference type="Pfam" id="PF07719">
    <property type="entry name" value="TPR_2"/>
    <property type="match status" value="1"/>
</dbReference>
<dbReference type="PANTHER" id="PTHR12558">
    <property type="entry name" value="CELL DIVISION CYCLE 16,23,27"/>
    <property type="match status" value="1"/>
</dbReference>
<dbReference type="OrthoDB" id="10006270at2759"/>
<evidence type="ECO:0000256" key="6">
    <source>
        <dbReference type="ARBA" id="ARBA00023306"/>
    </source>
</evidence>
<evidence type="ECO:0000256" key="1">
    <source>
        <dbReference type="ARBA" id="ARBA00022618"/>
    </source>
</evidence>
<dbReference type="SMART" id="SM00028">
    <property type="entry name" value="TPR"/>
    <property type="match status" value="9"/>
</dbReference>
<dbReference type="PANTHER" id="PTHR12558:SF9">
    <property type="entry name" value="CELL DIVISION CYCLE PROTEIN 16 HOMOLOG"/>
    <property type="match status" value="1"/>
</dbReference>
<keyword evidence="1" id="KW-0132">Cell division</keyword>
<dbReference type="GeneID" id="7828608"/>
<dbReference type="Pfam" id="PF12895">
    <property type="entry name" value="ANAPC3"/>
    <property type="match status" value="1"/>
</dbReference>
<dbReference type="GO" id="GO:0016567">
    <property type="term" value="P:protein ubiquitination"/>
    <property type="evidence" value="ECO:0007669"/>
    <property type="project" value="TreeGrafter"/>
</dbReference>
<feature type="repeat" description="TPR" evidence="7">
    <location>
        <begin position="651"/>
        <end position="684"/>
    </location>
</feature>
<dbReference type="AlphaFoldDB" id="I7MMR4"/>
<evidence type="ECO:0000256" key="2">
    <source>
        <dbReference type="ARBA" id="ARBA00022737"/>
    </source>
</evidence>
<dbReference type="InterPro" id="IPR019734">
    <property type="entry name" value="TPR_rpt"/>
</dbReference>
<dbReference type="KEGG" id="tet:TTHERM_00327340"/>
<proteinExistence type="predicted"/>
<accession>I7MMR4</accession>
<protein>
    <submittedName>
        <fullName evidence="9">Tetratricopeptide repeat protein</fullName>
    </submittedName>
</protein>
<dbReference type="GO" id="GO:0005680">
    <property type="term" value="C:anaphase-promoting complex"/>
    <property type="evidence" value="ECO:0007669"/>
    <property type="project" value="TreeGrafter"/>
</dbReference>
<feature type="region of interest" description="Disordered" evidence="8">
    <location>
        <begin position="1"/>
        <end position="41"/>
    </location>
</feature>
<keyword evidence="6" id="KW-0131">Cell cycle</keyword>
<evidence type="ECO:0000313" key="9">
    <source>
        <dbReference type="EMBL" id="EAS06252.1"/>
    </source>
</evidence>
<dbReference type="PROSITE" id="PS50005">
    <property type="entry name" value="TPR"/>
    <property type="match status" value="5"/>
</dbReference>
<dbReference type="InterPro" id="IPR013105">
    <property type="entry name" value="TPR_2"/>
</dbReference>
<feature type="compositionally biased region" description="Polar residues" evidence="8">
    <location>
        <begin position="85"/>
        <end position="99"/>
    </location>
</feature>
<dbReference type="GO" id="GO:0051301">
    <property type="term" value="P:cell division"/>
    <property type="evidence" value="ECO:0007669"/>
    <property type="project" value="UniProtKB-KW"/>
</dbReference>
<feature type="region of interest" description="Disordered" evidence="8">
    <location>
        <begin position="85"/>
        <end position="109"/>
    </location>
</feature>
<dbReference type="GO" id="GO:0005737">
    <property type="term" value="C:cytoplasm"/>
    <property type="evidence" value="ECO:0007669"/>
    <property type="project" value="TreeGrafter"/>
</dbReference>
<dbReference type="STRING" id="312017.I7MMR4"/>
<evidence type="ECO:0000256" key="5">
    <source>
        <dbReference type="ARBA" id="ARBA00022803"/>
    </source>
</evidence>
<feature type="compositionally biased region" description="Low complexity" evidence="8">
    <location>
        <begin position="15"/>
        <end position="38"/>
    </location>
</feature>
<dbReference type="eggNOG" id="KOG1173">
    <property type="taxonomic scope" value="Eukaryota"/>
</dbReference>
<dbReference type="Pfam" id="PF13181">
    <property type="entry name" value="TPR_8"/>
    <property type="match status" value="2"/>
</dbReference>
<keyword evidence="3" id="KW-0498">Mitosis</keyword>
<name>I7MMR4_TETTS</name>
<feature type="repeat" description="TPR" evidence="7">
    <location>
        <begin position="724"/>
        <end position="757"/>
    </location>
</feature>
<keyword evidence="2" id="KW-0677">Repeat</keyword>
<dbReference type="GO" id="GO:0045842">
    <property type="term" value="P:positive regulation of mitotic metaphase/anaphase transition"/>
    <property type="evidence" value="ECO:0007669"/>
    <property type="project" value="TreeGrafter"/>
</dbReference>
<evidence type="ECO:0000313" key="10">
    <source>
        <dbReference type="Proteomes" id="UP000009168"/>
    </source>
</evidence>
<feature type="repeat" description="TPR" evidence="7">
    <location>
        <begin position="583"/>
        <end position="616"/>
    </location>
</feature>
<feature type="repeat" description="TPR" evidence="7">
    <location>
        <begin position="758"/>
        <end position="791"/>
    </location>
</feature>
<organism evidence="9 10">
    <name type="scientific">Tetrahymena thermophila (strain SB210)</name>
    <dbReference type="NCBI Taxonomy" id="312017"/>
    <lineage>
        <taxon>Eukaryota</taxon>
        <taxon>Sar</taxon>
        <taxon>Alveolata</taxon>
        <taxon>Ciliophora</taxon>
        <taxon>Intramacronucleata</taxon>
        <taxon>Oligohymenophorea</taxon>
        <taxon>Hymenostomatida</taxon>
        <taxon>Tetrahymenina</taxon>
        <taxon>Tetrahymenidae</taxon>
        <taxon>Tetrahymena</taxon>
    </lineage>
</organism>
<feature type="compositionally biased region" description="Polar residues" evidence="8">
    <location>
        <begin position="1"/>
        <end position="14"/>
    </location>
</feature>
<sequence>MSQSSGQKPTSIGLQQGQQQQYPQQSQSVNSQQSSIFSGLQAGSSASPSINNFFTSSNIHNIGQIQNAGTQQQAQVQQSSNNLIGTSQIPNTIPASQVPINRFGRGSFRRGDKESKTYLQEIYGPYYLNCEQNIEEIKATGSVLGNSGISVNYGQQIQQKLFQECLENENIWKLYELVIENKSMHSWTDAIFYADKLITLTDGLAPFVYLLGECYFLNGDYKKVHSLFAKYKLISYNSHFTILAAKALYKNKQYEQCLNLLEQAQEQQVASLAQQGPSSFNYQGSTSAQGIPVGSNLNNPNQGLGASTFGQQQVGGQQFNNIHQQFGHNLHHSQNTFLHQQQQNQSQQQQMKNQNKLEAQKHLLKGLCYEASENKQNAVSSYMECLKRDPTCHEAFKRMIDFYLLGSTGKEQLLTSLNFNPEDIWIKQYYIARISEDTACKLDIQKGMDEELPSSVIGSDKSEVIMKDPSGAGIGGVTVPGNVNNDPKAQIRIQNLLERLRPENLFETLSQKNNIDLLCIKAKNCHAKYDIQKAYDICIKAIKIDPLYFDIIPVYCACLLHLNYLGELYYCAHNLVENYSTHPLSWFAIGTYYYLTKKYEVARKYFQKAIYLDRNFVYAWIGMAHSFAIQDESDQAMSFYRTVSRLFPGCYLAHLYMGMEYLRTNNLKTALLSFQYAKEINSNDPLIYNEIGVIYFKQKAYEEAKQKYLQAMNLCTEATNSIVHTILNNLAHTCRKMKDYKSAIQYYERCIQLEPKNYQTYFSLAYTYHISNQLNKAIAYYHKSLYYKHENQFAFDMLDRCLKDASEYPWESVYEAKNE</sequence>
<evidence type="ECO:0000256" key="3">
    <source>
        <dbReference type="ARBA" id="ARBA00022776"/>
    </source>
</evidence>
<dbReference type="RefSeq" id="XP_001026497.1">
    <property type="nucleotide sequence ID" value="XM_001026497.3"/>
</dbReference>
<feature type="repeat" description="TPR" evidence="7">
    <location>
        <begin position="685"/>
        <end position="718"/>
    </location>
</feature>
<dbReference type="InParanoid" id="I7MMR4"/>
<dbReference type="OMA" id="CHFANAE"/>
<dbReference type="Pfam" id="PF13424">
    <property type="entry name" value="TPR_12"/>
    <property type="match status" value="1"/>
</dbReference>
<dbReference type="Gene3D" id="1.25.40.10">
    <property type="entry name" value="Tetratricopeptide repeat domain"/>
    <property type="match status" value="3"/>
</dbReference>
<evidence type="ECO:0000256" key="4">
    <source>
        <dbReference type="ARBA" id="ARBA00022786"/>
    </source>
</evidence>
<dbReference type="SUPFAM" id="SSF48452">
    <property type="entry name" value="TPR-like"/>
    <property type="match status" value="1"/>
</dbReference>
<dbReference type="EMBL" id="GG662299">
    <property type="protein sequence ID" value="EAS06252.1"/>
    <property type="molecule type" value="Genomic_DNA"/>
</dbReference>
<dbReference type="SUPFAM" id="SSF81901">
    <property type="entry name" value="HCP-like"/>
    <property type="match status" value="2"/>
</dbReference>
<dbReference type="GO" id="GO:0031145">
    <property type="term" value="P:anaphase-promoting complex-dependent catabolic process"/>
    <property type="evidence" value="ECO:0007669"/>
    <property type="project" value="TreeGrafter"/>
</dbReference>